<accession>A0A381VE33</accession>
<gene>
    <name evidence="1" type="ORF">METZ01_LOCUS91483</name>
</gene>
<sequence>MKATERWIHPGPQPNGLQADKDGIWAIDQSDNHLYKLSYSDGSIIEKLATDTMHSSGVTKGGGHLWVASTYTSELFKLNFDGTTAAQYDTPGKGVVEFSNSRDAPVTGAHGMEWVDNENLWVAVPPAQAIFLLDPQDMSVKRSIPSPGIRPHGLFIFEDEMWLADTQDCKIHRLDPDSGVVLSEIEIPEPEIHGMTLHERDIWFCCAETRKVCTVPLPD</sequence>
<dbReference type="PANTHER" id="PTHR40274">
    <property type="entry name" value="VIRGINIAMYCIN B LYASE"/>
    <property type="match status" value="1"/>
</dbReference>
<dbReference type="Gene3D" id="2.130.10.10">
    <property type="entry name" value="YVTN repeat-like/Quinoprotein amine dehydrogenase"/>
    <property type="match status" value="1"/>
</dbReference>
<proteinExistence type="predicted"/>
<name>A0A381VE33_9ZZZZ</name>
<reference evidence="1" key="1">
    <citation type="submission" date="2018-05" db="EMBL/GenBank/DDBJ databases">
        <authorList>
            <person name="Lanie J.A."/>
            <person name="Ng W.-L."/>
            <person name="Kazmierczak K.M."/>
            <person name="Andrzejewski T.M."/>
            <person name="Davidsen T.M."/>
            <person name="Wayne K.J."/>
            <person name="Tettelin H."/>
            <person name="Glass J.I."/>
            <person name="Rusch D."/>
            <person name="Podicherti R."/>
            <person name="Tsui H.-C.T."/>
            <person name="Winkler M.E."/>
        </authorList>
    </citation>
    <scope>NUCLEOTIDE SEQUENCE</scope>
</reference>
<dbReference type="EMBL" id="UINC01008588">
    <property type="protein sequence ID" value="SVA38629.1"/>
    <property type="molecule type" value="Genomic_DNA"/>
</dbReference>
<evidence type="ECO:0000313" key="1">
    <source>
        <dbReference type="EMBL" id="SVA38629.1"/>
    </source>
</evidence>
<dbReference type="InterPro" id="IPR051344">
    <property type="entry name" value="Vgb"/>
</dbReference>
<dbReference type="PANTHER" id="PTHR40274:SF3">
    <property type="entry name" value="VIRGINIAMYCIN B LYASE"/>
    <property type="match status" value="1"/>
</dbReference>
<evidence type="ECO:0008006" key="2">
    <source>
        <dbReference type="Google" id="ProtNLM"/>
    </source>
</evidence>
<dbReference type="AlphaFoldDB" id="A0A381VE33"/>
<dbReference type="SUPFAM" id="SSF63825">
    <property type="entry name" value="YWTD domain"/>
    <property type="match status" value="1"/>
</dbReference>
<organism evidence="1">
    <name type="scientific">marine metagenome</name>
    <dbReference type="NCBI Taxonomy" id="408172"/>
    <lineage>
        <taxon>unclassified sequences</taxon>
        <taxon>metagenomes</taxon>
        <taxon>ecological metagenomes</taxon>
    </lineage>
</organism>
<dbReference type="InterPro" id="IPR015943">
    <property type="entry name" value="WD40/YVTN_repeat-like_dom_sf"/>
</dbReference>
<protein>
    <recommendedName>
        <fullName evidence="2">SMP-30/Gluconolactonase/LRE-like region domain-containing protein</fullName>
    </recommendedName>
</protein>